<evidence type="ECO:0000259" key="5">
    <source>
        <dbReference type="Pfam" id="PF20257"/>
    </source>
</evidence>
<dbReference type="Pfam" id="PF01887">
    <property type="entry name" value="SAM_HAT_N"/>
    <property type="match status" value="1"/>
</dbReference>
<comment type="caution">
    <text evidence="6">The sequence shown here is derived from an EMBL/GenBank/DDBJ whole genome shotgun (WGS) entry which is preliminary data.</text>
</comment>
<accession>A0ABW3IBG1</accession>
<dbReference type="InterPro" id="IPR002747">
    <property type="entry name" value="SAM_OH_AdoTrfase"/>
</dbReference>
<reference evidence="7" key="1">
    <citation type="journal article" date="2019" name="Int. J. Syst. Evol. Microbiol.">
        <title>The Global Catalogue of Microorganisms (GCM) 10K type strain sequencing project: providing services to taxonomists for standard genome sequencing and annotation.</title>
        <authorList>
            <consortium name="The Broad Institute Genomics Platform"/>
            <consortium name="The Broad Institute Genome Sequencing Center for Infectious Disease"/>
            <person name="Wu L."/>
            <person name="Ma J."/>
        </authorList>
    </citation>
    <scope>NUCLEOTIDE SEQUENCE [LARGE SCALE GENOMIC DNA]</scope>
    <source>
        <strain evidence="7">CCUG 61707</strain>
    </source>
</reference>
<dbReference type="Gene3D" id="3.40.50.10790">
    <property type="entry name" value="S-adenosyl-l-methionine hydroxide adenosyltransferase, N-terminal"/>
    <property type="match status" value="1"/>
</dbReference>
<dbReference type="SUPFAM" id="SSF102522">
    <property type="entry name" value="Bacterial fluorinating enzyme, N-terminal domain"/>
    <property type="match status" value="1"/>
</dbReference>
<dbReference type="InterPro" id="IPR023228">
    <property type="entry name" value="SAM_OH_AdoTrfase_N_sf"/>
</dbReference>
<feature type="domain" description="S-adenosyl-l-methionine hydroxide adenosyltransferase C-terminal" evidence="5">
    <location>
        <begin position="198"/>
        <end position="295"/>
    </location>
</feature>
<protein>
    <submittedName>
        <fullName evidence="6">S-adenosyl-l-methionine hydroxide adenosyltransferase family protein</fullName>
    </submittedName>
</protein>
<proteinExistence type="inferred from homology"/>
<dbReference type="Proteomes" id="UP001596996">
    <property type="component" value="Unassembled WGS sequence"/>
</dbReference>
<feature type="chain" id="PRO_5047226518" evidence="3">
    <location>
        <begin position="20"/>
        <end position="305"/>
    </location>
</feature>
<keyword evidence="3" id="KW-0732">Signal</keyword>
<evidence type="ECO:0000256" key="3">
    <source>
        <dbReference type="SAM" id="SignalP"/>
    </source>
</evidence>
<dbReference type="InterPro" id="IPR046469">
    <property type="entry name" value="SAM_HAT_N"/>
</dbReference>
<dbReference type="Pfam" id="PF20257">
    <property type="entry name" value="SAM_HAT_C"/>
    <property type="match status" value="1"/>
</dbReference>
<evidence type="ECO:0000259" key="4">
    <source>
        <dbReference type="Pfam" id="PF01887"/>
    </source>
</evidence>
<comment type="similarity">
    <text evidence="2">Belongs to the SAM hydrolase / SAM-dependent halogenase family.</text>
</comment>
<keyword evidence="7" id="KW-1185">Reference proteome</keyword>
<dbReference type="PANTHER" id="PTHR35092:SF1">
    <property type="entry name" value="CHLORINASE MJ1651"/>
    <property type="match status" value="1"/>
</dbReference>
<feature type="domain" description="S-adenosyl-l-methionine hydroxide adenosyltransferase N-terminal" evidence="4">
    <location>
        <begin position="25"/>
        <end position="174"/>
    </location>
</feature>
<feature type="signal peptide" evidence="3">
    <location>
        <begin position="1"/>
        <end position="19"/>
    </location>
</feature>
<dbReference type="PIRSF" id="PIRSF006779">
    <property type="entry name" value="UCP006779"/>
    <property type="match status" value="1"/>
</dbReference>
<dbReference type="PANTHER" id="PTHR35092">
    <property type="entry name" value="CHLORINASE MJ1651"/>
    <property type="match status" value="1"/>
</dbReference>
<evidence type="ECO:0000313" key="7">
    <source>
        <dbReference type="Proteomes" id="UP001596996"/>
    </source>
</evidence>
<evidence type="ECO:0000256" key="2">
    <source>
        <dbReference type="ARBA" id="ARBA00024035"/>
    </source>
</evidence>
<gene>
    <name evidence="6" type="ORF">ACFQ02_07810</name>
</gene>
<evidence type="ECO:0000313" key="6">
    <source>
        <dbReference type="EMBL" id="MFD0966742.1"/>
    </source>
</evidence>
<dbReference type="InterPro" id="IPR023227">
    <property type="entry name" value="SAM_OH_AdoTrfase_C_sf"/>
</dbReference>
<dbReference type="Gene3D" id="2.40.30.90">
    <property type="entry name" value="Bacterial fluorinating enzyme like"/>
    <property type="match status" value="1"/>
</dbReference>
<name>A0ABW3IBG1_9PAST</name>
<dbReference type="SUPFAM" id="SSF101852">
    <property type="entry name" value="Bacterial fluorinating enzyme, C-terminal domain"/>
    <property type="match status" value="1"/>
</dbReference>
<evidence type="ECO:0000256" key="1">
    <source>
        <dbReference type="ARBA" id="ARBA00022691"/>
    </source>
</evidence>
<organism evidence="6 7">
    <name type="scientific">Seminibacterium arietis</name>
    <dbReference type="NCBI Taxonomy" id="1173502"/>
    <lineage>
        <taxon>Bacteria</taxon>
        <taxon>Pseudomonadati</taxon>
        <taxon>Pseudomonadota</taxon>
        <taxon>Gammaproteobacteria</taxon>
        <taxon>Pasteurellales</taxon>
        <taxon>Pasteurellaceae</taxon>
        <taxon>Seminibacterium</taxon>
    </lineage>
</organism>
<dbReference type="EMBL" id="JBHTJN010000012">
    <property type="protein sequence ID" value="MFD0966742.1"/>
    <property type="molecule type" value="Genomic_DNA"/>
</dbReference>
<sequence>MKKTFFALTFATIALPALATTPSALVLQTDFSLKDGAVSAMQGVAFGVDSELKMFNLTHEIEPYNIWEASYRLYQTATYWPQGTVFVSVVDPGVGTERKSVVLKTKTGHYFVTPDNGTLTLVAEHLGIDALREIDEKTNRLKGSEKSYTFHGRDVYAYTGARLAAGKISFDQVGPLLEPKVEVIEYQQSTLEKDTLKGNIPVLDIQYGNIWTNINDTLLEKSAIKKGDHVCVKITEKTEKGLKTRYSGKMPYVSSFGDVQEGKPLMYLNSLLNVSFALNMDSFANKYKIKSGAEWSVSVKSCNKK</sequence>
<keyword evidence="1" id="KW-0949">S-adenosyl-L-methionine</keyword>
<dbReference type="RefSeq" id="WP_380821417.1">
    <property type="nucleotide sequence ID" value="NZ_JBHTJN010000012.1"/>
</dbReference>
<dbReference type="InterPro" id="IPR046470">
    <property type="entry name" value="SAM_HAT_C"/>
</dbReference>